<name>A0A3B1E0Q0_9ZZZZ</name>
<evidence type="ECO:0000313" key="1">
    <source>
        <dbReference type="EMBL" id="VAX41760.1"/>
    </source>
</evidence>
<evidence type="ECO:0008006" key="2">
    <source>
        <dbReference type="Google" id="ProtNLM"/>
    </source>
</evidence>
<proteinExistence type="predicted"/>
<dbReference type="AlphaFoldDB" id="A0A3B1E0Q0"/>
<protein>
    <recommendedName>
        <fullName evidence="2">DUF4276 domain-containing protein</fullName>
    </recommendedName>
</protein>
<dbReference type="EMBL" id="UOGL01000584">
    <property type="protein sequence ID" value="VAX41760.1"/>
    <property type="molecule type" value="Genomic_DNA"/>
</dbReference>
<dbReference type="InterPro" id="IPR025455">
    <property type="entry name" value="DUF4276"/>
</dbReference>
<sequence length="199" mass="22928">MKIEIFVEGGGKKNRSLQKECRREFGNFFARADVTKPLSVYACGSRSDAYRRFCIAHKESTQNSLVLLLVDSEEPVTTSTCWEHVRNRQEDQWQKPTGAKEEQLFFMVQMMESWLLADTEALKLYFGNRFKINKIPNSQSVEEINHPARALKNATKDCNEPYSKGKSSFKLLGRINPKLVMQKSTHAQDLFNTLISKEK</sequence>
<reference evidence="1" key="1">
    <citation type="submission" date="2018-06" db="EMBL/GenBank/DDBJ databases">
        <authorList>
            <person name="Zhirakovskaya E."/>
        </authorList>
    </citation>
    <scope>NUCLEOTIDE SEQUENCE</scope>
</reference>
<gene>
    <name evidence="1" type="ORF">MNBD_PLANCTO02-2255</name>
</gene>
<organism evidence="1">
    <name type="scientific">hydrothermal vent metagenome</name>
    <dbReference type="NCBI Taxonomy" id="652676"/>
    <lineage>
        <taxon>unclassified sequences</taxon>
        <taxon>metagenomes</taxon>
        <taxon>ecological metagenomes</taxon>
    </lineage>
</organism>
<accession>A0A3B1E0Q0</accession>
<dbReference type="Pfam" id="PF14103">
    <property type="entry name" value="DUF4276"/>
    <property type="match status" value="1"/>
</dbReference>